<feature type="compositionally biased region" description="Low complexity" evidence="1">
    <location>
        <begin position="123"/>
        <end position="134"/>
    </location>
</feature>
<feature type="non-terminal residue" evidence="2">
    <location>
        <position position="1"/>
    </location>
</feature>
<feature type="compositionally biased region" description="Basic and acidic residues" evidence="1">
    <location>
        <begin position="53"/>
        <end position="71"/>
    </location>
</feature>
<feature type="region of interest" description="Disordered" evidence="1">
    <location>
        <begin position="604"/>
        <end position="644"/>
    </location>
</feature>
<gene>
    <name evidence="2" type="ORF">PCOR1329_LOCUS37599</name>
</gene>
<feature type="region of interest" description="Disordered" evidence="1">
    <location>
        <begin position="552"/>
        <end position="575"/>
    </location>
</feature>
<organism evidence="2 3">
    <name type="scientific">Prorocentrum cordatum</name>
    <dbReference type="NCBI Taxonomy" id="2364126"/>
    <lineage>
        <taxon>Eukaryota</taxon>
        <taxon>Sar</taxon>
        <taxon>Alveolata</taxon>
        <taxon>Dinophyceae</taxon>
        <taxon>Prorocentrales</taxon>
        <taxon>Prorocentraceae</taxon>
        <taxon>Prorocentrum</taxon>
    </lineage>
</organism>
<sequence length="672" mass="70664">AAEGDDRAGQRRQWEQDRASLRQEAFREQARLREARDRQRKSLIESLVAEVKGSSDKDDLAEVDRHPRPSDTDSDAGWLTRLGDTCHGLRGESRPLTARSSGSCLVDEGRPASRGATDAKANEAQARGAGSRGAAAGGRDEGRRREPQGPSRRGESDSDASESCCFEYPAGTGGEDTDASAKPASNGHFGRRGPARHERAQLRLHNCSGSGATAAESSSGPGWAQAPPSARAPSGAGRPARDPADGGAASGPARRSPRSHSAGRARAAETPHARPAQGLRMRPPSVPAACPRSSSEVLAAALTDLKELSPPGFDNVAAVEESVLRLLALRRELAGRAPGCALGKAAGGLAPGMLQLLEAARGICEENNSKFRSLCEERNVSLEQFGGDARYMESQLGMLRGLEERVSQIQCPSRHGMPGAARPSRAGDARSPSGSPEMHRGTTPRPLDPGADGPQRPILRSGTSPRTARPTDSAPQSARSRSTTAAVVRPSANAPWQMSAQEGGSFGWPSHLSHVPVHHGTSAYVPAERYWLDDVGTDRPVPWSAEHGAHVWTGSSAPLTGGRHGAGPTPRAAPRQAPLRAAMQQLRDVSQATAAAHSEALQYVRGSSRGPDAGHAWGHAARREPAAGARGTAPRTPRGGPPLEDKYLKILQNLQVKSESGNSVASHILESS</sequence>
<accession>A0ABN9TBT2</accession>
<dbReference type="Proteomes" id="UP001189429">
    <property type="component" value="Unassembled WGS sequence"/>
</dbReference>
<protein>
    <recommendedName>
        <fullName evidence="4">Centrosomal protein of 70 kDa</fullName>
    </recommendedName>
</protein>
<feature type="non-terminal residue" evidence="2">
    <location>
        <position position="672"/>
    </location>
</feature>
<proteinExistence type="predicted"/>
<name>A0ABN9TBT2_9DINO</name>
<evidence type="ECO:0000256" key="1">
    <source>
        <dbReference type="SAM" id="MobiDB-lite"/>
    </source>
</evidence>
<feature type="compositionally biased region" description="Polar residues" evidence="1">
    <location>
        <begin position="473"/>
        <end position="485"/>
    </location>
</feature>
<dbReference type="EMBL" id="CAUYUJ010014556">
    <property type="protein sequence ID" value="CAK0843166.1"/>
    <property type="molecule type" value="Genomic_DNA"/>
</dbReference>
<reference evidence="2" key="1">
    <citation type="submission" date="2023-10" db="EMBL/GenBank/DDBJ databases">
        <authorList>
            <person name="Chen Y."/>
            <person name="Shah S."/>
            <person name="Dougan E. K."/>
            <person name="Thang M."/>
            <person name="Chan C."/>
        </authorList>
    </citation>
    <scope>NUCLEOTIDE SEQUENCE [LARGE SCALE GENOMIC DNA]</scope>
</reference>
<feature type="compositionally biased region" description="Basic and acidic residues" evidence="1">
    <location>
        <begin position="138"/>
        <end position="156"/>
    </location>
</feature>
<feature type="compositionally biased region" description="Low complexity" evidence="1">
    <location>
        <begin position="245"/>
        <end position="254"/>
    </location>
</feature>
<evidence type="ECO:0000313" key="2">
    <source>
        <dbReference type="EMBL" id="CAK0843166.1"/>
    </source>
</evidence>
<comment type="caution">
    <text evidence="2">The sequence shown here is derived from an EMBL/GenBank/DDBJ whole genome shotgun (WGS) entry which is preliminary data.</text>
</comment>
<feature type="compositionally biased region" description="Low complexity" evidence="1">
    <location>
        <begin position="208"/>
        <end position="238"/>
    </location>
</feature>
<feature type="region of interest" description="Disordered" evidence="1">
    <location>
        <begin position="49"/>
        <end position="291"/>
    </location>
</feature>
<evidence type="ECO:0000313" key="3">
    <source>
        <dbReference type="Proteomes" id="UP001189429"/>
    </source>
</evidence>
<keyword evidence="3" id="KW-1185">Reference proteome</keyword>
<evidence type="ECO:0008006" key="4">
    <source>
        <dbReference type="Google" id="ProtNLM"/>
    </source>
</evidence>
<feature type="region of interest" description="Disordered" evidence="1">
    <location>
        <begin position="409"/>
        <end position="492"/>
    </location>
</feature>
<feature type="compositionally biased region" description="Low complexity" evidence="1">
    <location>
        <begin position="566"/>
        <end position="575"/>
    </location>
</feature>
<feature type="compositionally biased region" description="Low complexity" evidence="1">
    <location>
        <begin position="626"/>
        <end position="642"/>
    </location>
</feature>